<name>A0A0N6WG91_9CAUD</name>
<dbReference type="Proteomes" id="UP000201337">
    <property type="component" value="Segment"/>
</dbReference>
<dbReference type="KEGG" id="vg:26683797"/>
<dbReference type="EMBL" id="KR296692">
    <property type="protein sequence ID" value="AKJ73689.1"/>
    <property type="molecule type" value="Genomic_DNA"/>
</dbReference>
<dbReference type="Pfam" id="PF07230">
    <property type="entry name" value="Portal_T4"/>
    <property type="match status" value="1"/>
</dbReference>
<proteinExistence type="predicted"/>
<sequence>MKGVTDEKDWNEKIKPFIKFEFTSDSYIREQQENAILNDRLASLNTVEPFVGSIFSIDYVMRNVLRMSDEEVKEQQTKIAEEKKKGLYPKVQADETGNYSGSDVSPLKFKPETIPFSGSTDDSI</sequence>
<evidence type="ECO:0000313" key="3">
    <source>
        <dbReference type="Proteomes" id="UP000201337"/>
    </source>
</evidence>
<evidence type="ECO:0000256" key="1">
    <source>
        <dbReference type="SAM" id="MobiDB-lite"/>
    </source>
</evidence>
<protein>
    <submittedName>
        <fullName evidence="2">Portal vertex of the head</fullName>
    </submittedName>
</protein>
<dbReference type="GeneID" id="26683797"/>
<gene>
    <name evidence="2" type="ORF">SP38_87</name>
</gene>
<dbReference type="InterPro" id="IPR010823">
    <property type="entry name" value="Portal_Gp20"/>
</dbReference>
<evidence type="ECO:0000313" key="2">
    <source>
        <dbReference type="EMBL" id="AKJ73689.1"/>
    </source>
</evidence>
<feature type="region of interest" description="Disordered" evidence="1">
    <location>
        <begin position="83"/>
        <end position="124"/>
    </location>
</feature>
<reference evidence="2 3" key="1">
    <citation type="journal article" date="2016" name="Virus Genes">
        <title>Genomic characterization of Salmonella bacteriophages isolated from India.</title>
        <authorList>
            <person name="Karpe Y.A."/>
            <person name="Kanade G.D."/>
            <person name="Pingale K.D."/>
            <person name="Arankalle V.A."/>
            <person name="Banerjee K."/>
        </authorList>
    </citation>
    <scope>NUCLEOTIDE SEQUENCE [LARGE SCALE GENOMIC DNA]</scope>
</reference>
<accession>A0A0N6WG91</accession>
<keyword evidence="3" id="KW-1185">Reference proteome</keyword>
<organism evidence="2 3">
    <name type="scientific">Salmonella phage 38</name>
    <dbReference type="NCBI Taxonomy" id="1654891"/>
    <lineage>
        <taxon>Viruses</taxon>
        <taxon>Duplodnaviria</taxon>
        <taxon>Heunggongvirae</taxon>
        <taxon>Uroviricota</taxon>
        <taxon>Caudoviricetes</taxon>
        <taxon>Pantevenvirales</taxon>
        <taxon>Ackermannviridae</taxon>
        <taxon>Cvivirinae</taxon>
        <taxon>Kuttervirus</taxon>
        <taxon>Kuttervirus kv38</taxon>
    </lineage>
</organism>
<dbReference type="RefSeq" id="YP_009220831.1">
    <property type="nucleotide sequence ID" value="NC_029042.1"/>
</dbReference>